<gene>
    <name evidence="11" type="ORF">C4K68_05900</name>
</gene>
<comment type="similarity">
    <text evidence="2">Belongs to the thioredoxin family. DsbA subfamily.</text>
</comment>
<evidence type="ECO:0000256" key="7">
    <source>
        <dbReference type="PIRNR" id="PIRNR001488"/>
    </source>
</evidence>
<dbReference type="InterPro" id="IPR017937">
    <property type="entry name" value="Thioredoxin_CS"/>
</dbReference>
<evidence type="ECO:0000313" key="12">
    <source>
        <dbReference type="Proteomes" id="UP000238196"/>
    </source>
</evidence>
<dbReference type="Proteomes" id="UP000238196">
    <property type="component" value="Unassembled WGS sequence"/>
</dbReference>
<sequence length="210" mass="23593">MLKAVKAVLVALCLLPLAAMADETFEAGKDYRELTTPMHTADPSKIEVIEFFSYGCPHCNAFDPMITPWSKQLGDDVQFEHVPVVFHKSWDPLARAYYVTTEMGVEDKVHTAIFNAIHVQKENLFTEDNMVDFMGKQGLDKEAFRKMYESFATDMRLKKGDSLLRGYGVNGVPALVVNGKYVIEPTGDDAFNKMLKTADFLIAKERAAKN</sequence>
<feature type="domain" description="Thioredoxin" evidence="10">
    <location>
        <begin position="11"/>
        <end position="153"/>
    </location>
</feature>
<evidence type="ECO:0000256" key="1">
    <source>
        <dbReference type="ARBA" id="ARBA00004418"/>
    </source>
</evidence>
<dbReference type="PANTHER" id="PTHR35891:SF2">
    <property type="entry name" value="THIOL:DISULFIDE INTERCHANGE PROTEIN DSBA"/>
    <property type="match status" value="1"/>
</dbReference>
<keyword evidence="5 7" id="KW-1015">Disulfide bond</keyword>
<organism evidence="11 12">
    <name type="scientific">Proteobacteria bacterium 228</name>
    <dbReference type="NCBI Taxonomy" id="2083153"/>
    <lineage>
        <taxon>Bacteria</taxon>
        <taxon>Pseudomonadati</taxon>
        <taxon>Pseudomonadota</taxon>
    </lineage>
</organism>
<dbReference type="PROSITE" id="PS00194">
    <property type="entry name" value="THIOREDOXIN_1"/>
    <property type="match status" value="1"/>
</dbReference>
<comment type="subcellular location">
    <subcellularLocation>
        <location evidence="1 7">Periplasm</location>
    </subcellularLocation>
</comment>
<reference evidence="11 12" key="1">
    <citation type="submission" date="2018-02" db="EMBL/GenBank/DDBJ databases">
        <title>novel marine gammaproteobacteria from coastal saline agro ecosystem.</title>
        <authorList>
            <person name="Krishnan R."/>
            <person name="Ramesh Kumar N."/>
        </authorList>
    </citation>
    <scope>NUCLEOTIDE SEQUENCE [LARGE SCALE GENOMIC DNA]</scope>
    <source>
        <strain evidence="11 12">228</strain>
    </source>
</reference>
<evidence type="ECO:0000256" key="2">
    <source>
        <dbReference type="ARBA" id="ARBA00005791"/>
    </source>
</evidence>
<proteinExistence type="inferred from homology"/>
<comment type="caution">
    <text evidence="11">The sequence shown here is derived from an EMBL/GenBank/DDBJ whole genome shotgun (WGS) entry which is preliminary data.</text>
</comment>
<dbReference type="PANTHER" id="PTHR35891">
    <property type="entry name" value="THIOL:DISULFIDE INTERCHANGE PROTEIN DSBA"/>
    <property type="match status" value="1"/>
</dbReference>
<dbReference type="InterPro" id="IPR036249">
    <property type="entry name" value="Thioredoxin-like_sf"/>
</dbReference>
<keyword evidence="6" id="KW-0676">Redox-active center</keyword>
<dbReference type="InterPro" id="IPR013766">
    <property type="entry name" value="Thioredoxin_domain"/>
</dbReference>
<dbReference type="OrthoDB" id="9784896at2"/>
<evidence type="ECO:0000256" key="9">
    <source>
        <dbReference type="SAM" id="SignalP"/>
    </source>
</evidence>
<feature type="chain" id="PRO_5015659545" description="Thiol:disulfide interchange protein" evidence="9">
    <location>
        <begin position="22"/>
        <end position="210"/>
    </location>
</feature>
<dbReference type="Gene3D" id="3.40.30.10">
    <property type="entry name" value="Glutaredoxin"/>
    <property type="match status" value="1"/>
</dbReference>
<feature type="disulfide bond" description="Redox-active" evidence="8">
    <location>
        <begin position="56"/>
        <end position="59"/>
    </location>
</feature>
<protein>
    <recommendedName>
        <fullName evidence="7">Thiol:disulfide interchange protein</fullName>
    </recommendedName>
</protein>
<evidence type="ECO:0000256" key="6">
    <source>
        <dbReference type="ARBA" id="ARBA00023284"/>
    </source>
</evidence>
<dbReference type="PIRSF" id="PIRSF001488">
    <property type="entry name" value="Tdi_protein"/>
    <property type="match status" value="1"/>
</dbReference>
<dbReference type="GO" id="GO:0042597">
    <property type="term" value="C:periplasmic space"/>
    <property type="evidence" value="ECO:0007669"/>
    <property type="project" value="UniProtKB-SubCell"/>
</dbReference>
<evidence type="ECO:0000256" key="3">
    <source>
        <dbReference type="ARBA" id="ARBA00022729"/>
    </source>
</evidence>
<dbReference type="PROSITE" id="PS51352">
    <property type="entry name" value="THIOREDOXIN_2"/>
    <property type="match status" value="1"/>
</dbReference>
<evidence type="ECO:0000256" key="5">
    <source>
        <dbReference type="ARBA" id="ARBA00023157"/>
    </source>
</evidence>
<keyword evidence="3 9" id="KW-0732">Signal</keyword>
<dbReference type="SUPFAM" id="SSF52833">
    <property type="entry name" value="Thioredoxin-like"/>
    <property type="match status" value="1"/>
</dbReference>
<evidence type="ECO:0000256" key="4">
    <source>
        <dbReference type="ARBA" id="ARBA00022764"/>
    </source>
</evidence>
<dbReference type="InterPro" id="IPR050824">
    <property type="entry name" value="Thiol_disulfide_DsbA"/>
</dbReference>
<name>A0A2S5KUH7_9PROT</name>
<dbReference type="GO" id="GO:0015036">
    <property type="term" value="F:disulfide oxidoreductase activity"/>
    <property type="evidence" value="ECO:0007669"/>
    <property type="project" value="UniProtKB-ARBA"/>
</dbReference>
<dbReference type="InterPro" id="IPR001853">
    <property type="entry name" value="DSBA-like_thioredoxin_dom"/>
</dbReference>
<accession>A0A2S5KUH7</accession>
<dbReference type="InterPro" id="IPR023205">
    <property type="entry name" value="DsbA/DsbL"/>
</dbReference>
<evidence type="ECO:0000313" key="11">
    <source>
        <dbReference type="EMBL" id="PPC78169.1"/>
    </source>
</evidence>
<feature type="signal peptide" evidence="9">
    <location>
        <begin position="1"/>
        <end position="21"/>
    </location>
</feature>
<dbReference type="EMBL" id="PRLP01000017">
    <property type="protein sequence ID" value="PPC78169.1"/>
    <property type="molecule type" value="Genomic_DNA"/>
</dbReference>
<dbReference type="AlphaFoldDB" id="A0A2S5KUH7"/>
<keyword evidence="4 7" id="KW-0574">Periplasm</keyword>
<evidence type="ECO:0000256" key="8">
    <source>
        <dbReference type="PIRSR" id="PIRSR001488-1"/>
    </source>
</evidence>
<evidence type="ECO:0000259" key="10">
    <source>
        <dbReference type="PROSITE" id="PS51352"/>
    </source>
</evidence>
<dbReference type="CDD" id="cd03019">
    <property type="entry name" value="DsbA_DsbA"/>
    <property type="match status" value="1"/>
</dbReference>
<dbReference type="Pfam" id="PF01323">
    <property type="entry name" value="DSBA"/>
    <property type="match status" value="1"/>
</dbReference>